<accession>A0A6S7LUR1</accession>
<organism evidence="2 3">
    <name type="scientific">Paramuricea clavata</name>
    <name type="common">Red gorgonian</name>
    <name type="synonym">Violescent sea-whip</name>
    <dbReference type="NCBI Taxonomy" id="317549"/>
    <lineage>
        <taxon>Eukaryota</taxon>
        <taxon>Metazoa</taxon>
        <taxon>Cnidaria</taxon>
        <taxon>Anthozoa</taxon>
        <taxon>Octocorallia</taxon>
        <taxon>Malacalcyonacea</taxon>
        <taxon>Plexauridae</taxon>
        <taxon>Paramuricea</taxon>
    </lineage>
</organism>
<feature type="non-terminal residue" evidence="2">
    <location>
        <position position="1"/>
    </location>
</feature>
<dbReference type="EMBL" id="CACRXK020039260">
    <property type="protein sequence ID" value="CAB4045402.1"/>
    <property type="molecule type" value="Genomic_DNA"/>
</dbReference>
<reference evidence="2" key="1">
    <citation type="submission" date="2020-04" db="EMBL/GenBank/DDBJ databases">
        <authorList>
            <person name="Alioto T."/>
            <person name="Alioto T."/>
            <person name="Gomez Garrido J."/>
        </authorList>
    </citation>
    <scope>NUCLEOTIDE SEQUENCE</scope>
    <source>
        <strain evidence="2">A484AB</strain>
    </source>
</reference>
<comment type="caution">
    <text evidence="2">The sequence shown here is derived from an EMBL/GenBank/DDBJ whole genome shotgun (WGS) entry which is preliminary data.</text>
</comment>
<sequence>QLAKTPEASDHDDYSDGHDGYVASPTHPDVASPTNFDTTGDLQNVVETIRIEMKTLKNQLTKFQNATNSAIKTLREASIKISDESENENKDEELKTYGRKMRK</sequence>
<evidence type="ECO:0000313" key="2">
    <source>
        <dbReference type="EMBL" id="CAB4045402.1"/>
    </source>
</evidence>
<feature type="region of interest" description="Disordered" evidence="1">
    <location>
        <begin position="1"/>
        <end position="39"/>
    </location>
</feature>
<proteinExistence type="predicted"/>
<name>A0A6S7LUR1_PARCT</name>
<evidence type="ECO:0000313" key="3">
    <source>
        <dbReference type="Proteomes" id="UP001152795"/>
    </source>
</evidence>
<feature type="compositionally biased region" description="Basic and acidic residues" evidence="1">
    <location>
        <begin position="7"/>
        <end position="19"/>
    </location>
</feature>
<evidence type="ECO:0000256" key="1">
    <source>
        <dbReference type="SAM" id="MobiDB-lite"/>
    </source>
</evidence>
<feature type="region of interest" description="Disordered" evidence="1">
    <location>
        <begin position="78"/>
        <end position="103"/>
    </location>
</feature>
<protein>
    <submittedName>
        <fullName evidence="2">Uncharacterized protein</fullName>
    </submittedName>
</protein>
<keyword evidence="3" id="KW-1185">Reference proteome</keyword>
<gene>
    <name evidence="2" type="ORF">PACLA_8A056414</name>
</gene>
<dbReference type="AlphaFoldDB" id="A0A6S7LUR1"/>
<dbReference type="Proteomes" id="UP001152795">
    <property type="component" value="Unassembled WGS sequence"/>
</dbReference>